<gene>
    <name evidence="1" type="ORF">GRI91_03685</name>
</gene>
<sequence>MAGDGSVTTLPREIDFSANRDASPERMDRAMLYLLGQIRVAQAQVKSYETVIDELRALGLSRVAEALTPVFIQAQSDAKAINRIYQDLLGSDALDAYLPRDEAAAAHALLAPLASPVLTGMPTAPTPAGGNNSTRIATTAFVLGEIANIVGAAPDSLNSFQEFADALGEDPNFATTILGALATKAEKDRVIAAAGTSGTQAPDADSTDIWALLGLTGNVTIGPATGSPRDGQTLLMRIRDDGTARSLAWHSSYRAIGFPLPDATEPGKLLYIGGKWNAGDAKWDMLPAASEE</sequence>
<reference evidence="1 2" key="1">
    <citation type="submission" date="2019-12" db="EMBL/GenBank/DDBJ databases">
        <title>Genomic-based taxomic classification of the family Erythrobacteraceae.</title>
        <authorList>
            <person name="Xu L."/>
        </authorList>
    </citation>
    <scope>NUCLEOTIDE SEQUENCE [LARGE SCALE GENOMIC DNA]</scope>
    <source>
        <strain evidence="1 2">LMG 29518</strain>
    </source>
</reference>
<protein>
    <submittedName>
        <fullName evidence="1">Uncharacterized protein</fullName>
    </submittedName>
</protein>
<evidence type="ECO:0000313" key="1">
    <source>
        <dbReference type="EMBL" id="MXO64852.1"/>
    </source>
</evidence>
<dbReference type="OrthoDB" id="7597375at2"/>
<dbReference type="Proteomes" id="UP000438476">
    <property type="component" value="Unassembled WGS sequence"/>
</dbReference>
<keyword evidence="2" id="KW-1185">Reference proteome</keyword>
<dbReference type="PANTHER" id="PTHR35191">
    <property type="entry name" value="PROPHAGE SIDE TAIL FIBER PROTEIN HOMOLOG STFQ-RELATED"/>
    <property type="match status" value="1"/>
</dbReference>
<proteinExistence type="predicted"/>
<comment type="caution">
    <text evidence="1">The sequence shown here is derived from an EMBL/GenBank/DDBJ whole genome shotgun (WGS) entry which is preliminary data.</text>
</comment>
<accession>A0A6I4T3K7</accession>
<organism evidence="1 2">
    <name type="scientific">Altericroceibacterium endophyticum</name>
    <dbReference type="NCBI Taxonomy" id="1808508"/>
    <lineage>
        <taxon>Bacteria</taxon>
        <taxon>Pseudomonadati</taxon>
        <taxon>Pseudomonadota</taxon>
        <taxon>Alphaproteobacteria</taxon>
        <taxon>Sphingomonadales</taxon>
        <taxon>Erythrobacteraceae</taxon>
        <taxon>Altericroceibacterium</taxon>
    </lineage>
</organism>
<dbReference type="RefSeq" id="WP_160735236.1">
    <property type="nucleotide sequence ID" value="NZ_WTYT01000001.1"/>
</dbReference>
<dbReference type="PANTHER" id="PTHR35191:SF1">
    <property type="entry name" value="PROPHAGE SIDE TAIL FIBER PROTEIN HOMOLOG STFQ-RELATED"/>
    <property type="match status" value="1"/>
</dbReference>
<dbReference type="InterPro" id="IPR051934">
    <property type="entry name" value="Phage_Tail_Fiber_Structural"/>
</dbReference>
<evidence type="ECO:0000313" key="2">
    <source>
        <dbReference type="Proteomes" id="UP000438476"/>
    </source>
</evidence>
<dbReference type="AlphaFoldDB" id="A0A6I4T3K7"/>
<name>A0A6I4T3K7_9SPHN</name>
<dbReference type="EMBL" id="WTYT01000001">
    <property type="protein sequence ID" value="MXO64852.1"/>
    <property type="molecule type" value="Genomic_DNA"/>
</dbReference>